<organism evidence="1 2">
    <name type="scientific">Cylindrospermopsis raciborskii CENA302</name>
    <dbReference type="NCBI Taxonomy" id="1170768"/>
    <lineage>
        <taxon>Bacteria</taxon>
        <taxon>Bacillati</taxon>
        <taxon>Cyanobacteriota</taxon>
        <taxon>Cyanophyceae</taxon>
        <taxon>Nostocales</taxon>
        <taxon>Aphanizomenonaceae</taxon>
        <taxon>Cylindrospermopsis</taxon>
    </lineage>
</organism>
<dbReference type="AlphaFoldDB" id="A0A9Q5QZB1"/>
<name>A0A9Q5QZB1_9CYAN</name>
<gene>
    <name evidence="1" type="ORF">CENA302_01880</name>
</gene>
<dbReference type="Proteomes" id="UP000190056">
    <property type="component" value="Unassembled WGS sequence"/>
</dbReference>
<evidence type="ECO:0000313" key="2">
    <source>
        <dbReference type="Proteomes" id="UP000190056"/>
    </source>
</evidence>
<accession>A0A9Q5QZB1</accession>
<dbReference type="EMBL" id="MTPU01000012">
    <property type="protein sequence ID" value="OPH11105.1"/>
    <property type="molecule type" value="Genomic_DNA"/>
</dbReference>
<reference evidence="1 2" key="1">
    <citation type="submission" date="2017-01" db="EMBL/GenBank/DDBJ databases">
        <authorList>
            <person name="Abreu V.A."/>
            <person name="Popin R.V."/>
            <person name="Rigonato J."/>
            <person name="Andreote A.P."/>
            <person name="Schaker P.C."/>
            <person name="Hoff-Risseti C."/>
            <person name="Alvarenga D.O."/>
            <person name="Varani A.M."/>
            <person name="Fiore M.F."/>
        </authorList>
    </citation>
    <scope>NUCLEOTIDE SEQUENCE [LARGE SCALE GENOMIC DNA]</scope>
    <source>
        <strain evidence="1 2">CENA302</strain>
    </source>
</reference>
<comment type="caution">
    <text evidence="1">The sequence shown here is derived from an EMBL/GenBank/DDBJ whole genome shotgun (WGS) entry which is preliminary data.</text>
</comment>
<evidence type="ECO:0000313" key="1">
    <source>
        <dbReference type="EMBL" id="OPH11105.1"/>
    </source>
</evidence>
<proteinExistence type="predicted"/>
<sequence length="93" mass="10544">MDGVNAREKEKPMVQNLLNLTWVNRPSRKCECLAIAPTVLYINRPHNINVILYSVFNLKAPLFKGLGGIRINVILYSMFNLKAPFLRGWGGSE</sequence>
<protein>
    <submittedName>
        <fullName evidence="1">Uncharacterized protein</fullName>
    </submittedName>
</protein>